<dbReference type="PANTHER" id="PTHR12677">
    <property type="entry name" value="GOLGI APPARATUS MEMBRANE PROTEIN TVP38-RELATED"/>
    <property type="match status" value="1"/>
</dbReference>
<feature type="transmembrane region" description="Helical" evidence="6">
    <location>
        <begin position="31"/>
        <end position="51"/>
    </location>
</feature>
<dbReference type="InterPro" id="IPR032816">
    <property type="entry name" value="VTT_dom"/>
</dbReference>
<feature type="transmembrane region" description="Helical" evidence="6">
    <location>
        <begin position="141"/>
        <end position="160"/>
    </location>
</feature>
<evidence type="ECO:0000313" key="8">
    <source>
        <dbReference type="EMBL" id="GFR37090.1"/>
    </source>
</evidence>
<feature type="transmembrane region" description="Helical" evidence="6">
    <location>
        <begin position="109"/>
        <end position="129"/>
    </location>
</feature>
<keyword evidence="4 6" id="KW-1133">Transmembrane helix</keyword>
<feature type="transmembrane region" description="Helical" evidence="6">
    <location>
        <begin position="166"/>
        <end position="186"/>
    </location>
</feature>
<accession>A0A916QAC3</accession>
<sequence>MDWIQRLKDLTVDDIIEWIEYMGTFGPLPGILVTMAEALLPFLPLIVLLVANATAYGMWQGFFLSWIGTTLGAAIVFLFFRLFGARFSSYLQRRYPKAKVMFRWLEHRGFTPLLIAYSLPFTPSALVNIMSGLSTIPIRMYMVALSLGKAFLVFTITLVGHDLASILRLPMKIVLIIVMFIILWLLGKKWEQRYNREEPKED</sequence>
<keyword evidence="5 6" id="KW-0472">Membrane</keyword>
<dbReference type="Proteomes" id="UP000654993">
    <property type="component" value="Unassembled WGS sequence"/>
</dbReference>
<dbReference type="GO" id="GO:0005886">
    <property type="term" value="C:plasma membrane"/>
    <property type="evidence" value="ECO:0007669"/>
    <property type="project" value="UniProtKB-SubCell"/>
</dbReference>
<dbReference type="RefSeq" id="WP_200965387.1">
    <property type="nucleotide sequence ID" value="NZ_BMAQ01000003.1"/>
</dbReference>
<dbReference type="Pfam" id="PF09335">
    <property type="entry name" value="VTT_dom"/>
    <property type="match status" value="1"/>
</dbReference>
<evidence type="ECO:0000259" key="7">
    <source>
        <dbReference type="Pfam" id="PF09335"/>
    </source>
</evidence>
<evidence type="ECO:0000256" key="2">
    <source>
        <dbReference type="ARBA" id="ARBA00022475"/>
    </source>
</evidence>
<evidence type="ECO:0000256" key="5">
    <source>
        <dbReference type="ARBA" id="ARBA00023136"/>
    </source>
</evidence>
<evidence type="ECO:0000256" key="3">
    <source>
        <dbReference type="ARBA" id="ARBA00022692"/>
    </source>
</evidence>
<comment type="subcellular location">
    <subcellularLocation>
        <location evidence="1 6">Cell membrane</location>
        <topology evidence="1 6">Multi-pass membrane protein</topology>
    </subcellularLocation>
</comment>
<feature type="domain" description="VTT" evidence="7">
    <location>
        <begin position="44"/>
        <end position="161"/>
    </location>
</feature>
<proteinExistence type="inferred from homology"/>
<evidence type="ECO:0000256" key="1">
    <source>
        <dbReference type="ARBA" id="ARBA00004651"/>
    </source>
</evidence>
<organism evidence="8 9">
    <name type="scientific">Insulibacter thermoxylanivorax</name>
    <dbReference type="NCBI Taxonomy" id="2749268"/>
    <lineage>
        <taxon>Bacteria</taxon>
        <taxon>Bacillati</taxon>
        <taxon>Bacillota</taxon>
        <taxon>Bacilli</taxon>
        <taxon>Bacillales</taxon>
        <taxon>Paenibacillaceae</taxon>
        <taxon>Insulibacter</taxon>
    </lineage>
</organism>
<evidence type="ECO:0000313" key="9">
    <source>
        <dbReference type="Proteomes" id="UP000654993"/>
    </source>
</evidence>
<dbReference type="AlphaFoldDB" id="A0A916QAC3"/>
<evidence type="ECO:0000256" key="6">
    <source>
        <dbReference type="RuleBase" id="RU366058"/>
    </source>
</evidence>
<protein>
    <recommendedName>
        <fullName evidence="6">TVP38/TMEM64 family membrane protein</fullName>
    </recommendedName>
</protein>
<reference evidence="8" key="1">
    <citation type="submission" date="2020-08" db="EMBL/GenBank/DDBJ databases">
        <authorList>
            <person name="Uke A."/>
            <person name="Chhe C."/>
            <person name="Baramee S."/>
            <person name="Kosugi A."/>
        </authorList>
    </citation>
    <scope>NUCLEOTIDE SEQUENCE</scope>
    <source>
        <strain evidence="8">DA-C8</strain>
    </source>
</reference>
<evidence type="ECO:0000256" key="4">
    <source>
        <dbReference type="ARBA" id="ARBA00022989"/>
    </source>
</evidence>
<reference evidence="8" key="2">
    <citation type="journal article" date="2021" name="Data Brief">
        <title>Draft genome sequence data of the facultative, thermophilic, xylanolytic bacterium Paenibacillus sp. strain DA-C8.</title>
        <authorList>
            <person name="Chhe C."/>
            <person name="Uke A."/>
            <person name="Baramee S."/>
            <person name="Ungkulpasvich U."/>
            <person name="Tachaapaikoon C."/>
            <person name="Pason P."/>
            <person name="Waeonukul R."/>
            <person name="Ratanakhanokchai K."/>
            <person name="Kosugi A."/>
        </authorList>
    </citation>
    <scope>NUCLEOTIDE SEQUENCE</scope>
    <source>
        <strain evidence="8">DA-C8</strain>
    </source>
</reference>
<dbReference type="PANTHER" id="PTHR12677:SF55">
    <property type="entry name" value="UNDECAPRENYL PHOSPHATE TRANSPORTER SAOUHSC_00901-RELATED"/>
    <property type="match status" value="1"/>
</dbReference>
<keyword evidence="3 6" id="KW-0812">Transmembrane</keyword>
<dbReference type="InterPro" id="IPR015414">
    <property type="entry name" value="TMEM64"/>
</dbReference>
<feature type="transmembrane region" description="Helical" evidence="6">
    <location>
        <begin position="63"/>
        <end position="83"/>
    </location>
</feature>
<dbReference type="EMBL" id="BMAQ01000003">
    <property type="protein sequence ID" value="GFR37090.1"/>
    <property type="molecule type" value="Genomic_DNA"/>
</dbReference>
<gene>
    <name evidence="8" type="primary">yhjE</name>
    <name evidence="8" type="ORF">PRECH8_03860</name>
</gene>
<name>A0A916QAC3_9BACL</name>
<keyword evidence="9" id="KW-1185">Reference proteome</keyword>
<comment type="similarity">
    <text evidence="6">Belongs to the TVP38/TMEM64 family.</text>
</comment>
<keyword evidence="2 6" id="KW-1003">Cell membrane</keyword>
<comment type="caution">
    <text evidence="8">The sequence shown here is derived from an EMBL/GenBank/DDBJ whole genome shotgun (WGS) entry which is preliminary data.</text>
</comment>